<dbReference type="InterPro" id="IPR025506">
    <property type="entry name" value="Abi_alpha"/>
</dbReference>
<reference evidence="1 2" key="1">
    <citation type="journal article" date="2017" name="Front. Microbiol.">
        <title>Comparative Genomic Analysis of the Class Epsilonproteobacteria and Proposed Reclassification to Epsilonbacteraeota (phyl. nov.).</title>
        <authorList>
            <person name="Waite D.W."/>
            <person name="Vanwonterghem I."/>
            <person name="Rinke C."/>
            <person name="Parks D.H."/>
            <person name="Zhang Y."/>
            <person name="Takai K."/>
            <person name="Sievert S.M."/>
            <person name="Simon J."/>
            <person name="Campbell B.J."/>
            <person name="Hanson T.E."/>
            <person name="Woyke T."/>
            <person name="Klotz M.G."/>
            <person name="Hugenholtz P."/>
        </authorList>
    </citation>
    <scope>NUCLEOTIDE SEQUENCE [LARGE SCALE GENOMIC DNA]</scope>
    <source>
        <strain evidence="1">UBA12443</strain>
    </source>
</reference>
<dbReference type="Proteomes" id="UP000228859">
    <property type="component" value="Unassembled WGS sequence"/>
</dbReference>
<comment type="caution">
    <text evidence="1">The sequence shown here is derived from an EMBL/GenBank/DDBJ whole genome shotgun (WGS) entry which is preliminary data.</text>
</comment>
<accession>A0A2D3WFX1</accession>
<proteinExistence type="predicted"/>
<organism evidence="1 2">
    <name type="scientific">Sulfuricurvum kujiense</name>
    <dbReference type="NCBI Taxonomy" id="148813"/>
    <lineage>
        <taxon>Bacteria</taxon>
        <taxon>Pseudomonadati</taxon>
        <taxon>Campylobacterota</taxon>
        <taxon>Epsilonproteobacteria</taxon>
        <taxon>Campylobacterales</taxon>
        <taxon>Sulfurimonadaceae</taxon>
        <taxon>Sulfuricurvum</taxon>
    </lineage>
</organism>
<evidence type="ECO:0000313" key="2">
    <source>
        <dbReference type="Proteomes" id="UP000228859"/>
    </source>
</evidence>
<evidence type="ECO:0000313" key="1">
    <source>
        <dbReference type="EMBL" id="DAB37970.1"/>
    </source>
</evidence>
<dbReference type="AlphaFoldDB" id="A0A2D3WFX1"/>
<dbReference type="Gene3D" id="3.30.110.190">
    <property type="match status" value="1"/>
</dbReference>
<sequence>MGIKNVDDIEKNNRNSNTADLINATTELFKAVPVYEDGLKPAVKELGKSLETVAKAINVALLPISGVIWGAEKFKDFFEKDVVQKLKDVPIENICAPDPTVAGPALEALKFAGHKEELREMYANLLANALNKNTTDKTHPSYVEVIKQLTVEEAKLLQLLSNKESYPIICKFLHITKSMAQPVLLRNKFNQICSEINISQENSNTYYDNLQRLRIMEVIETRTQEVEESFLSKNGLHISGSDKFEFKSRTDYVLKFTNYGNRFVDICIKDIP</sequence>
<protein>
    <recommendedName>
        <fullName evidence="3">DUF4393 domain-containing protein</fullName>
    </recommendedName>
</protein>
<gene>
    <name evidence="1" type="ORF">CFH83_08420</name>
</gene>
<evidence type="ECO:0008006" key="3">
    <source>
        <dbReference type="Google" id="ProtNLM"/>
    </source>
</evidence>
<name>A0A2D3WFX1_9BACT</name>
<dbReference type="EMBL" id="DLUI01000120">
    <property type="protein sequence ID" value="DAB37970.1"/>
    <property type="molecule type" value="Genomic_DNA"/>
</dbReference>
<dbReference type="Pfam" id="PF14337">
    <property type="entry name" value="Abi_alpha"/>
    <property type="match status" value="1"/>
</dbReference>